<organism evidence="1 2">
    <name type="scientific">Puccinia sorghi</name>
    <dbReference type="NCBI Taxonomy" id="27349"/>
    <lineage>
        <taxon>Eukaryota</taxon>
        <taxon>Fungi</taxon>
        <taxon>Dikarya</taxon>
        <taxon>Basidiomycota</taxon>
        <taxon>Pucciniomycotina</taxon>
        <taxon>Pucciniomycetes</taxon>
        <taxon>Pucciniales</taxon>
        <taxon>Pucciniaceae</taxon>
        <taxon>Puccinia</taxon>
    </lineage>
</organism>
<dbReference type="Proteomes" id="UP000037035">
    <property type="component" value="Unassembled WGS sequence"/>
</dbReference>
<name>A0A0L6UVG1_9BASI</name>
<reference evidence="1 2" key="1">
    <citation type="submission" date="2015-08" db="EMBL/GenBank/DDBJ databases">
        <title>Next Generation Sequencing and Analysis of the Genome of Puccinia sorghi L Schw, the Causal Agent of Maize Common Rust.</title>
        <authorList>
            <person name="Rochi L."/>
            <person name="Burguener G."/>
            <person name="Darino M."/>
            <person name="Turjanski A."/>
            <person name="Kreff E."/>
            <person name="Dieguez M.J."/>
            <person name="Sacco F."/>
        </authorList>
    </citation>
    <scope>NUCLEOTIDE SEQUENCE [LARGE SCALE GENOMIC DNA]</scope>
    <source>
        <strain evidence="1 2">RO10H11247</strain>
    </source>
</reference>
<keyword evidence="2" id="KW-1185">Reference proteome</keyword>
<accession>A0A0L6UVG1</accession>
<sequence>MANLKILKKFLRLSRGLPKIMDMKSASEDLKRTRIKFSNLTGMIFLFIFLYPFPGGSADQNQRKHNPPDNPKFTCLIGCPFSLSNYSHIHPPSTNPASNVINRKLDYKAQQEVLQLSNSVLKPSKI</sequence>
<dbReference type="VEuPathDB" id="FungiDB:VP01_353g3"/>
<dbReference type="EMBL" id="LAVV01008546">
    <property type="protein sequence ID" value="KNZ52536.1"/>
    <property type="molecule type" value="Genomic_DNA"/>
</dbReference>
<proteinExistence type="predicted"/>
<gene>
    <name evidence="1" type="ORF">VP01_353g3</name>
</gene>
<comment type="caution">
    <text evidence="1">The sequence shown here is derived from an EMBL/GenBank/DDBJ whole genome shotgun (WGS) entry which is preliminary data.</text>
</comment>
<evidence type="ECO:0000313" key="2">
    <source>
        <dbReference type="Proteomes" id="UP000037035"/>
    </source>
</evidence>
<evidence type="ECO:0000313" key="1">
    <source>
        <dbReference type="EMBL" id="KNZ52536.1"/>
    </source>
</evidence>
<dbReference type="AlphaFoldDB" id="A0A0L6UVG1"/>
<protein>
    <submittedName>
        <fullName evidence="1">Uncharacterized protein</fullName>
    </submittedName>
</protein>